<sequence length="297" mass="33246">MESEYDFSKTPLKARPKERCTMVWFLVDDGFREHRKRMMIPSRLELRATGLWTTAGVWCANQLTDGRIPTKIVAARGGNTKLISALVEVGLWHDSDSECEHPAQRCPGIPAPGEIVFHDWFEWQRRSRAQVLQRREQRAAAGRAGGEASGASRRNENRSKNEALASPIVEPLDQYQNQYLDPRLAKFVCRRLFGDTPQNSTISELISLWQMAAGGADLEAELRNFLLKNADRHLQDPSAALLGWLEQAAERAALPDLRVVLGCESCKAGWLPDDPETGMPKPCPTCKPHRYPDASSG</sequence>
<dbReference type="RefSeq" id="WP_231449510.1">
    <property type="nucleotide sequence ID" value="NZ_JAJOMB010000032.1"/>
</dbReference>
<organism evidence="2 3">
    <name type="scientific">Kineosporia babensis</name>
    <dbReference type="NCBI Taxonomy" id="499548"/>
    <lineage>
        <taxon>Bacteria</taxon>
        <taxon>Bacillati</taxon>
        <taxon>Actinomycetota</taxon>
        <taxon>Actinomycetes</taxon>
        <taxon>Kineosporiales</taxon>
        <taxon>Kineosporiaceae</taxon>
        <taxon>Kineosporia</taxon>
    </lineage>
</organism>
<keyword evidence="3" id="KW-1185">Reference proteome</keyword>
<dbReference type="EMBL" id="JAJOMB010000032">
    <property type="protein sequence ID" value="MCD5316660.1"/>
    <property type="molecule type" value="Genomic_DNA"/>
</dbReference>
<evidence type="ECO:0000313" key="3">
    <source>
        <dbReference type="Proteomes" id="UP001138997"/>
    </source>
</evidence>
<dbReference type="AlphaFoldDB" id="A0A9X1SYS6"/>
<name>A0A9X1SYS6_9ACTN</name>
<protein>
    <submittedName>
        <fullName evidence="2">Uncharacterized protein</fullName>
    </submittedName>
</protein>
<dbReference type="Proteomes" id="UP001138997">
    <property type="component" value="Unassembled WGS sequence"/>
</dbReference>
<feature type="region of interest" description="Disordered" evidence="1">
    <location>
        <begin position="274"/>
        <end position="297"/>
    </location>
</feature>
<proteinExistence type="predicted"/>
<comment type="caution">
    <text evidence="2">The sequence shown here is derived from an EMBL/GenBank/DDBJ whole genome shotgun (WGS) entry which is preliminary data.</text>
</comment>
<reference evidence="2" key="1">
    <citation type="submission" date="2021-11" db="EMBL/GenBank/DDBJ databases">
        <title>Streptomyces corallinus and Kineosporia corallina sp. nov., two new coral-derived marine actinobacteria.</title>
        <authorList>
            <person name="Buangrab K."/>
            <person name="Sutthacheep M."/>
            <person name="Yeemin T."/>
            <person name="Harunari E."/>
            <person name="Igarashi Y."/>
            <person name="Sripreechasak P."/>
            <person name="Kanchanasin P."/>
            <person name="Tanasupawat S."/>
            <person name="Phongsopitanun W."/>
        </authorList>
    </citation>
    <scope>NUCLEOTIDE SEQUENCE</scope>
    <source>
        <strain evidence="2">JCM 31032</strain>
    </source>
</reference>
<evidence type="ECO:0000313" key="2">
    <source>
        <dbReference type="EMBL" id="MCD5316660.1"/>
    </source>
</evidence>
<evidence type="ECO:0000256" key="1">
    <source>
        <dbReference type="SAM" id="MobiDB-lite"/>
    </source>
</evidence>
<accession>A0A9X1SYS6</accession>
<feature type="region of interest" description="Disordered" evidence="1">
    <location>
        <begin position="134"/>
        <end position="165"/>
    </location>
</feature>
<gene>
    <name evidence="2" type="ORF">LR394_37755</name>
</gene>